<protein>
    <submittedName>
        <fullName evidence="5">Winged helix-turn-helix domain-containing protein</fullName>
    </submittedName>
</protein>
<dbReference type="InterPro" id="IPR036390">
    <property type="entry name" value="WH_DNA-bd_sf"/>
</dbReference>
<dbReference type="InterPro" id="IPR000524">
    <property type="entry name" value="Tscrpt_reg_HTH_GntR"/>
</dbReference>
<dbReference type="RefSeq" id="WP_166027049.1">
    <property type="nucleotide sequence ID" value="NZ_JBEZNA010000053.1"/>
</dbReference>
<evidence type="ECO:0000259" key="4">
    <source>
        <dbReference type="PROSITE" id="PS50949"/>
    </source>
</evidence>
<sequence>MDLRYAYVRLADDIEAEIRSGRLPLGAALPGERAMITQHGVSIDTVRRALKVLRERGLVTTVPHKGTFVTGVPGEGPAAE</sequence>
<evidence type="ECO:0000256" key="1">
    <source>
        <dbReference type="ARBA" id="ARBA00023015"/>
    </source>
</evidence>
<feature type="domain" description="HTH gntR-type" evidence="4">
    <location>
        <begin position="4"/>
        <end position="72"/>
    </location>
</feature>
<gene>
    <name evidence="5" type="ORF">AB0D95_20830</name>
</gene>
<dbReference type="PANTHER" id="PTHR44846">
    <property type="entry name" value="MANNOSYL-D-GLYCERATE TRANSPORT/METABOLISM SYSTEM REPRESSOR MNGR-RELATED"/>
    <property type="match status" value="1"/>
</dbReference>
<dbReference type="InterPro" id="IPR050679">
    <property type="entry name" value="Bact_HTH_transcr_reg"/>
</dbReference>
<dbReference type="CDD" id="cd07377">
    <property type="entry name" value="WHTH_GntR"/>
    <property type="match status" value="1"/>
</dbReference>
<dbReference type="EMBL" id="JBEZNA010000053">
    <property type="protein sequence ID" value="MEU9579683.1"/>
    <property type="molecule type" value="Genomic_DNA"/>
</dbReference>
<organism evidence="5 6">
    <name type="scientific">Streptomyces chilikensis</name>
    <dbReference type="NCBI Taxonomy" id="1194079"/>
    <lineage>
        <taxon>Bacteria</taxon>
        <taxon>Bacillati</taxon>
        <taxon>Actinomycetota</taxon>
        <taxon>Actinomycetes</taxon>
        <taxon>Kitasatosporales</taxon>
        <taxon>Streptomycetaceae</taxon>
        <taxon>Streptomyces</taxon>
    </lineage>
</organism>
<evidence type="ECO:0000313" key="5">
    <source>
        <dbReference type="EMBL" id="MEU9579683.1"/>
    </source>
</evidence>
<dbReference type="SMART" id="SM00345">
    <property type="entry name" value="HTH_GNTR"/>
    <property type="match status" value="1"/>
</dbReference>
<dbReference type="Gene3D" id="1.10.10.10">
    <property type="entry name" value="Winged helix-like DNA-binding domain superfamily/Winged helix DNA-binding domain"/>
    <property type="match status" value="1"/>
</dbReference>
<accession>A0ABV3ETY7</accession>
<evidence type="ECO:0000256" key="2">
    <source>
        <dbReference type="ARBA" id="ARBA00023125"/>
    </source>
</evidence>
<reference evidence="5 6" key="1">
    <citation type="submission" date="2024-06" db="EMBL/GenBank/DDBJ databases">
        <title>The Natural Products Discovery Center: Release of the First 8490 Sequenced Strains for Exploring Actinobacteria Biosynthetic Diversity.</title>
        <authorList>
            <person name="Kalkreuter E."/>
            <person name="Kautsar S.A."/>
            <person name="Yang D."/>
            <person name="Bader C.D."/>
            <person name="Teijaro C.N."/>
            <person name="Fluegel L."/>
            <person name="Davis C.M."/>
            <person name="Simpson J.R."/>
            <person name="Lauterbach L."/>
            <person name="Steele A.D."/>
            <person name="Gui C."/>
            <person name="Meng S."/>
            <person name="Li G."/>
            <person name="Viehrig K."/>
            <person name="Ye F."/>
            <person name="Su P."/>
            <person name="Kiefer A.F."/>
            <person name="Nichols A."/>
            <person name="Cepeda A.J."/>
            <person name="Yan W."/>
            <person name="Fan B."/>
            <person name="Jiang Y."/>
            <person name="Adhikari A."/>
            <person name="Zheng C.-J."/>
            <person name="Schuster L."/>
            <person name="Cowan T.M."/>
            <person name="Smanski M.J."/>
            <person name="Chevrette M.G."/>
            <person name="De Carvalho L.P.S."/>
            <person name="Shen B."/>
        </authorList>
    </citation>
    <scope>NUCLEOTIDE SEQUENCE [LARGE SCALE GENOMIC DNA]</scope>
    <source>
        <strain evidence="5 6">NPDC048117</strain>
    </source>
</reference>
<evidence type="ECO:0000313" key="6">
    <source>
        <dbReference type="Proteomes" id="UP001551584"/>
    </source>
</evidence>
<dbReference type="InterPro" id="IPR036388">
    <property type="entry name" value="WH-like_DNA-bd_sf"/>
</dbReference>
<dbReference type="Pfam" id="PF00392">
    <property type="entry name" value="GntR"/>
    <property type="match status" value="1"/>
</dbReference>
<comment type="caution">
    <text evidence="5">The sequence shown here is derived from an EMBL/GenBank/DDBJ whole genome shotgun (WGS) entry which is preliminary data.</text>
</comment>
<dbReference type="Proteomes" id="UP001551584">
    <property type="component" value="Unassembled WGS sequence"/>
</dbReference>
<keyword evidence="3" id="KW-0804">Transcription</keyword>
<keyword evidence="6" id="KW-1185">Reference proteome</keyword>
<name>A0ABV3ETY7_9ACTN</name>
<dbReference type="PANTHER" id="PTHR44846:SF17">
    <property type="entry name" value="GNTR-FAMILY TRANSCRIPTIONAL REGULATOR"/>
    <property type="match status" value="1"/>
</dbReference>
<keyword evidence="1" id="KW-0805">Transcription regulation</keyword>
<keyword evidence="2" id="KW-0238">DNA-binding</keyword>
<proteinExistence type="predicted"/>
<evidence type="ECO:0000256" key="3">
    <source>
        <dbReference type="ARBA" id="ARBA00023163"/>
    </source>
</evidence>
<dbReference type="PROSITE" id="PS50949">
    <property type="entry name" value="HTH_GNTR"/>
    <property type="match status" value="1"/>
</dbReference>
<dbReference type="SUPFAM" id="SSF46785">
    <property type="entry name" value="Winged helix' DNA-binding domain"/>
    <property type="match status" value="1"/>
</dbReference>